<evidence type="ECO:0000256" key="1">
    <source>
        <dbReference type="SAM" id="MobiDB-lite"/>
    </source>
</evidence>
<sequence>MLSTHLRPPSPLTNPHCRNLHPTTTIITTTIIITHIPLNPTPTAPLTAPPKKATTVRLVLPTTPALHTILTLHTTRTLLVRPAPPKNTASLLRTTAHTTLTRQ</sequence>
<comment type="caution">
    <text evidence="2">The sequence shown here is derived from an EMBL/GenBank/DDBJ whole genome shotgun (WGS) entry which is preliminary data.</text>
</comment>
<feature type="region of interest" description="Disordered" evidence="1">
    <location>
        <begin position="83"/>
        <end position="103"/>
    </location>
</feature>
<proteinExistence type="predicted"/>
<reference evidence="2 3" key="1">
    <citation type="submission" date="2014-02" db="EMBL/GenBank/DDBJ databases">
        <authorList>
            <person name="Sibley D."/>
            <person name="Venepally P."/>
            <person name="Karamycheva S."/>
            <person name="Hadjithomas M."/>
            <person name="Khan A."/>
            <person name="Brunk B."/>
            <person name="Roos D."/>
            <person name="Caler E."/>
            <person name="Lorenzi H."/>
        </authorList>
    </citation>
    <scope>NUCLEOTIDE SEQUENCE [LARGE SCALE GENOMIC DNA]</scope>
    <source>
        <strain evidence="2 3">GAB2-2007-GAL-DOM2</strain>
    </source>
</reference>
<dbReference type="VEuPathDB" id="ToxoDB:TGDOM2_364350"/>
<gene>
    <name evidence="2" type="ORF">TGDOM2_364350</name>
</gene>
<feature type="compositionally biased region" description="Low complexity" evidence="1">
    <location>
        <begin position="88"/>
        <end position="103"/>
    </location>
</feature>
<evidence type="ECO:0000313" key="2">
    <source>
        <dbReference type="EMBL" id="KFG41207.1"/>
    </source>
</evidence>
<protein>
    <submittedName>
        <fullName evidence="2">Uncharacterized protein</fullName>
    </submittedName>
</protein>
<dbReference type="AlphaFoldDB" id="A0A086K9Y9"/>
<organism evidence="2 3">
    <name type="scientific">Toxoplasma gondii GAB2-2007-GAL-DOM2</name>
    <dbReference type="NCBI Taxonomy" id="1130820"/>
    <lineage>
        <taxon>Eukaryota</taxon>
        <taxon>Sar</taxon>
        <taxon>Alveolata</taxon>
        <taxon>Apicomplexa</taxon>
        <taxon>Conoidasida</taxon>
        <taxon>Coccidia</taxon>
        <taxon>Eucoccidiorida</taxon>
        <taxon>Eimeriorina</taxon>
        <taxon>Sarcocystidae</taxon>
        <taxon>Toxoplasma</taxon>
    </lineage>
</organism>
<dbReference type="EMBL" id="AHZU02000707">
    <property type="protein sequence ID" value="KFG41207.1"/>
    <property type="molecule type" value="Genomic_DNA"/>
</dbReference>
<evidence type="ECO:0000313" key="3">
    <source>
        <dbReference type="Proteomes" id="UP000028837"/>
    </source>
</evidence>
<dbReference type="Proteomes" id="UP000028837">
    <property type="component" value="Unassembled WGS sequence"/>
</dbReference>
<accession>A0A086K9Y9</accession>
<name>A0A086K9Y9_TOXGO</name>